<evidence type="ECO:0000313" key="2">
    <source>
        <dbReference type="EMBL" id="KNC71758.1"/>
    </source>
</evidence>
<keyword evidence="3" id="KW-1185">Reference proteome</keyword>
<protein>
    <submittedName>
        <fullName evidence="2">Uncharacterized protein</fullName>
    </submittedName>
</protein>
<sequence>MSGTEKEQKEGRKRRGGGEGYEAHEDPAAKYSRATEEEEYRHARMLNENLTETLM</sequence>
<feature type="non-terminal residue" evidence="2">
    <location>
        <position position="55"/>
    </location>
</feature>
<dbReference type="EMBL" id="KQ248179">
    <property type="protein sequence ID" value="KNC71758.1"/>
    <property type="molecule type" value="Genomic_DNA"/>
</dbReference>
<accession>A0A0L0F6H7</accession>
<dbReference type="Proteomes" id="UP000054560">
    <property type="component" value="Unassembled WGS sequence"/>
</dbReference>
<feature type="compositionally biased region" description="Basic and acidic residues" evidence="1">
    <location>
        <begin position="21"/>
        <end position="40"/>
    </location>
</feature>
<dbReference type="GeneID" id="25916205"/>
<dbReference type="AlphaFoldDB" id="A0A0L0F6H7"/>
<dbReference type="RefSeq" id="XP_014145660.1">
    <property type="nucleotide sequence ID" value="XM_014290185.1"/>
</dbReference>
<gene>
    <name evidence="2" type="ORF">SARC_15701</name>
</gene>
<evidence type="ECO:0000256" key="1">
    <source>
        <dbReference type="SAM" id="MobiDB-lite"/>
    </source>
</evidence>
<proteinExistence type="predicted"/>
<organism evidence="2 3">
    <name type="scientific">Sphaeroforma arctica JP610</name>
    <dbReference type="NCBI Taxonomy" id="667725"/>
    <lineage>
        <taxon>Eukaryota</taxon>
        <taxon>Ichthyosporea</taxon>
        <taxon>Ichthyophonida</taxon>
        <taxon>Sphaeroforma</taxon>
    </lineage>
</organism>
<name>A0A0L0F6H7_9EUKA</name>
<evidence type="ECO:0000313" key="3">
    <source>
        <dbReference type="Proteomes" id="UP000054560"/>
    </source>
</evidence>
<feature type="compositionally biased region" description="Basic and acidic residues" evidence="1">
    <location>
        <begin position="1"/>
        <end position="10"/>
    </location>
</feature>
<reference evidence="2 3" key="1">
    <citation type="submission" date="2011-02" db="EMBL/GenBank/DDBJ databases">
        <title>The Genome Sequence of Sphaeroforma arctica JP610.</title>
        <authorList>
            <consortium name="The Broad Institute Genome Sequencing Platform"/>
            <person name="Russ C."/>
            <person name="Cuomo C."/>
            <person name="Young S.K."/>
            <person name="Zeng Q."/>
            <person name="Gargeya S."/>
            <person name="Alvarado L."/>
            <person name="Berlin A."/>
            <person name="Chapman S.B."/>
            <person name="Chen Z."/>
            <person name="Freedman E."/>
            <person name="Gellesch M."/>
            <person name="Goldberg J."/>
            <person name="Griggs A."/>
            <person name="Gujja S."/>
            <person name="Heilman E."/>
            <person name="Heiman D."/>
            <person name="Howarth C."/>
            <person name="Mehta T."/>
            <person name="Neiman D."/>
            <person name="Pearson M."/>
            <person name="Roberts A."/>
            <person name="Saif S."/>
            <person name="Shea T."/>
            <person name="Shenoy N."/>
            <person name="Sisk P."/>
            <person name="Stolte C."/>
            <person name="Sykes S."/>
            <person name="White J."/>
            <person name="Yandava C."/>
            <person name="Burger G."/>
            <person name="Gray M.W."/>
            <person name="Holland P.W.H."/>
            <person name="King N."/>
            <person name="Lang F.B.F."/>
            <person name="Roger A.J."/>
            <person name="Ruiz-Trillo I."/>
            <person name="Haas B."/>
            <person name="Nusbaum C."/>
            <person name="Birren B."/>
        </authorList>
    </citation>
    <scope>NUCLEOTIDE SEQUENCE [LARGE SCALE GENOMIC DNA]</scope>
    <source>
        <strain evidence="2 3">JP610</strain>
    </source>
</reference>
<feature type="region of interest" description="Disordered" evidence="1">
    <location>
        <begin position="1"/>
        <end position="40"/>
    </location>
</feature>